<dbReference type="AlphaFoldDB" id="A0A9J6FNZ4"/>
<keyword evidence="2" id="KW-1185">Reference proteome</keyword>
<dbReference type="OrthoDB" id="6510667at2759"/>
<evidence type="ECO:0008006" key="3">
    <source>
        <dbReference type="Google" id="ProtNLM"/>
    </source>
</evidence>
<dbReference type="Proteomes" id="UP000821853">
    <property type="component" value="Chromosome 10"/>
</dbReference>
<evidence type="ECO:0000313" key="2">
    <source>
        <dbReference type="Proteomes" id="UP000821853"/>
    </source>
</evidence>
<dbReference type="EMBL" id="JABSTR010000002">
    <property type="protein sequence ID" value="KAH9364152.1"/>
    <property type="molecule type" value="Genomic_DNA"/>
</dbReference>
<organism evidence="1 2">
    <name type="scientific">Haemaphysalis longicornis</name>
    <name type="common">Bush tick</name>
    <dbReference type="NCBI Taxonomy" id="44386"/>
    <lineage>
        <taxon>Eukaryota</taxon>
        <taxon>Metazoa</taxon>
        <taxon>Ecdysozoa</taxon>
        <taxon>Arthropoda</taxon>
        <taxon>Chelicerata</taxon>
        <taxon>Arachnida</taxon>
        <taxon>Acari</taxon>
        <taxon>Parasitiformes</taxon>
        <taxon>Ixodida</taxon>
        <taxon>Ixodoidea</taxon>
        <taxon>Ixodidae</taxon>
        <taxon>Haemaphysalinae</taxon>
        <taxon>Haemaphysalis</taxon>
    </lineage>
</organism>
<dbReference type="PANTHER" id="PTHR35385">
    <property type="entry name" value="PROTEIN B, PUTATIVE-RELATED-RELATED"/>
    <property type="match status" value="1"/>
</dbReference>
<dbReference type="PANTHER" id="PTHR35385:SF2">
    <property type="entry name" value="PROTEIN B, PUTATIVE-RELATED"/>
    <property type="match status" value="1"/>
</dbReference>
<dbReference type="VEuPathDB" id="VectorBase:HLOH_041452"/>
<dbReference type="OMA" id="WLMSAAN"/>
<accession>A0A9J6FNZ4</accession>
<evidence type="ECO:0000313" key="1">
    <source>
        <dbReference type="EMBL" id="KAH9364152.1"/>
    </source>
</evidence>
<name>A0A9J6FNZ4_HAELO</name>
<protein>
    <recommendedName>
        <fullName evidence="3">MULE transposase domain-containing protein</fullName>
    </recommendedName>
</protein>
<gene>
    <name evidence="1" type="ORF">HPB48_017647</name>
</gene>
<comment type="caution">
    <text evidence="1">The sequence shown here is derived from an EMBL/GenBank/DDBJ whole genome shotgun (WGS) entry which is preliminary data.</text>
</comment>
<proteinExistence type="predicted"/>
<reference evidence="1 2" key="1">
    <citation type="journal article" date="2020" name="Cell">
        <title>Large-Scale Comparative Analyses of Tick Genomes Elucidate Their Genetic Diversity and Vector Capacities.</title>
        <authorList>
            <consortium name="Tick Genome and Microbiome Consortium (TIGMIC)"/>
            <person name="Jia N."/>
            <person name="Wang J."/>
            <person name="Shi W."/>
            <person name="Du L."/>
            <person name="Sun Y."/>
            <person name="Zhan W."/>
            <person name="Jiang J.F."/>
            <person name="Wang Q."/>
            <person name="Zhang B."/>
            <person name="Ji P."/>
            <person name="Bell-Sakyi L."/>
            <person name="Cui X.M."/>
            <person name="Yuan T.T."/>
            <person name="Jiang B.G."/>
            <person name="Yang W.F."/>
            <person name="Lam T.T."/>
            <person name="Chang Q.C."/>
            <person name="Ding S.J."/>
            <person name="Wang X.J."/>
            <person name="Zhu J.G."/>
            <person name="Ruan X.D."/>
            <person name="Zhao L."/>
            <person name="Wei J.T."/>
            <person name="Ye R.Z."/>
            <person name="Que T.C."/>
            <person name="Du C.H."/>
            <person name="Zhou Y.H."/>
            <person name="Cheng J.X."/>
            <person name="Dai P.F."/>
            <person name="Guo W.B."/>
            <person name="Han X.H."/>
            <person name="Huang E.J."/>
            <person name="Li L.F."/>
            <person name="Wei W."/>
            <person name="Gao Y.C."/>
            <person name="Liu J.Z."/>
            <person name="Shao H.Z."/>
            <person name="Wang X."/>
            <person name="Wang C.C."/>
            <person name="Yang T.C."/>
            <person name="Huo Q.B."/>
            <person name="Li W."/>
            <person name="Chen H.Y."/>
            <person name="Chen S.E."/>
            <person name="Zhou L.G."/>
            <person name="Ni X.B."/>
            <person name="Tian J.H."/>
            <person name="Sheng Y."/>
            <person name="Liu T."/>
            <person name="Pan Y.S."/>
            <person name="Xia L.Y."/>
            <person name="Li J."/>
            <person name="Zhao F."/>
            <person name="Cao W.C."/>
        </authorList>
    </citation>
    <scope>NUCLEOTIDE SEQUENCE [LARGE SCALE GENOMIC DNA]</scope>
    <source>
        <strain evidence="1">HaeL-2018</strain>
    </source>
</reference>
<sequence>MTDNSWAEKKALSEVWPSAQQLLCHFHVLQAEWRWLMSAANNVEKDMRRQLMAAFKKILYATDQEQLEAAIENLRTLPHQEYIKRVKKFLGCQEEWVVMHRAGLMTRGHNTNNYSESSMRLLKDIVLCRTKAYNAVALTEYIAVEWEEYFEKKAPPPCQRPG</sequence>